<reference evidence="1" key="1">
    <citation type="submission" date="2018-05" db="EMBL/GenBank/DDBJ databases">
        <authorList>
            <person name="Lanie J.A."/>
            <person name="Ng W.-L."/>
            <person name="Kazmierczak K.M."/>
            <person name="Andrzejewski T.M."/>
            <person name="Davidsen T.M."/>
            <person name="Wayne K.J."/>
            <person name="Tettelin H."/>
            <person name="Glass J.I."/>
            <person name="Rusch D."/>
            <person name="Podicherti R."/>
            <person name="Tsui H.-C.T."/>
            <person name="Winkler M.E."/>
        </authorList>
    </citation>
    <scope>NUCLEOTIDE SEQUENCE</scope>
</reference>
<feature type="non-terminal residue" evidence="1">
    <location>
        <position position="230"/>
    </location>
</feature>
<organism evidence="1">
    <name type="scientific">marine metagenome</name>
    <dbReference type="NCBI Taxonomy" id="408172"/>
    <lineage>
        <taxon>unclassified sequences</taxon>
        <taxon>metagenomes</taxon>
        <taxon>ecological metagenomes</taxon>
    </lineage>
</organism>
<protein>
    <submittedName>
        <fullName evidence="1">Uncharacterized protein</fullName>
    </submittedName>
</protein>
<dbReference type="InterPro" id="IPR015943">
    <property type="entry name" value="WD40/YVTN_repeat-like_dom_sf"/>
</dbReference>
<dbReference type="EMBL" id="UINC01227245">
    <property type="protein sequence ID" value="SVE58039.1"/>
    <property type="molecule type" value="Genomic_DNA"/>
</dbReference>
<sequence length="230" mass="24393">TGEYFGVEKTIEKEFEVFRNQGGVSSRSSGSGDSGLKMFIVGNQGDDIIQYTLATAWDVSSASFVDSFSIASEDGMPSGVAFSKSGKKMFMVGNDNDSVFEYTLATAWDVSSASSVDSFSVASEGSSPSDLIFSKSGKKMFVTDNNGDEVNEYTLSTAWDVSSASFANSFSVASQENFPSGIAFSKSGEKMFILGANGDDVNEYTLTTAWDISTASFVDSFSVKSEDAGP</sequence>
<evidence type="ECO:0000313" key="1">
    <source>
        <dbReference type="EMBL" id="SVE58039.1"/>
    </source>
</evidence>
<proteinExistence type="predicted"/>
<dbReference type="AlphaFoldDB" id="A0A383EN31"/>
<name>A0A383EN31_9ZZZZ</name>
<dbReference type="SUPFAM" id="SSF50956">
    <property type="entry name" value="Thermostable phytase (3-phytase)"/>
    <property type="match status" value="1"/>
</dbReference>
<feature type="non-terminal residue" evidence="1">
    <location>
        <position position="1"/>
    </location>
</feature>
<dbReference type="Gene3D" id="2.130.10.10">
    <property type="entry name" value="YVTN repeat-like/Quinoprotein amine dehydrogenase"/>
    <property type="match status" value="1"/>
</dbReference>
<accession>A0A383EN31</accession>
<gene>
    <name evidence="1" type="ORF">METZ01_LOCUS510893</name>
</gene>